<dbReference type="InterPro" id="IPR004087">
    <property type="entry name" value="KH_dom"/>
</dbReference>
<dbReference type="InterPro" id="IPR004088">
    <property type="entry name" value="KH_dom_type_1"/>
</dbReference>
<accession>A0A835VMF8</accession>
<dbReference type="PROSITE" id="PS50084">
    <property type="entry name" value="KH_TYPE_1"/>
    <property type="match status" value="4"/>
</dbReference>
<gene>
    <name evidence="5" type="ORF">HPP92_002370</name>
</gene>
<evidence type="ECO:0000256" key="1">
    <source>
        <dbReference type="ARBA" id="ARBA00022737"/>
    </source>
</evidence>
<dbReference type="GO" id="GO:0003723">
    <property type="term" value="F:RNA binding"/>
    <property type="evidence" value="ECO:0007669"/>
    <property type="project" value="UniProtKB-UniRule"/>
</dbReference>
<feature type="region of interest" description="Disordered" evidence="3">
    <location>
        <begin position="435"/>
        <end position="467"/>
    </location>
</feature>
<keyword evidence="1" id="KW-0677">Repeat</keyword>
<evidence type="ECO:0000256" key="2">
    <source>
        <dbReference type="PROSITE-ProRule" id="PRU00117"/>
    </source>
</evidence>
<feature type="compositionally biased region" description="Polar residues" evidence="3">
    <location>
        <begin position="448"/>
        <end position="460"/>
    </location>
</feature>
<dbReference type="Gene3D" id="3.30.310.210">
    <property type="match status" value="2"/>
</dbReference>
<feature type="domain" description="K Homology" evidence="4">
    <location>
        <begin position="41"/>
        <end position="121"/>
    </location>
</feature>
<name>A0A835VMF8_VANPL</name>
<dbReference type="OrthoDB" id="1937934at2759"/>
<dbReference type="InterPro" id="IPR036612">
    <property type="entry name" value="KH_dom_type_1_sf"/>
</dbReference>
<dbReference type="EMBL" id="JADCNM010000001">
    <property type="protein sequence ID" value="KAG0502298.1"/>
    <property type="molecule type" value="Genomic_DNA"/>
</dbReference>
<evidence type="ECO:0000313" key="6">
    <source>
        <dbReference type="Proteomes" id="UP000639772"/>
    </source>
</evidence>
<dbReference type="AlphaFoldDB" id="A0A835VMF8"/>
<feature type="domain" description="K Homology" evidence="4">
    <location>
        <begin position="140"/>
        <end position="215"/>
    </location>
</feature>
<organism evidence="5 6">
    <name type="scientific">Vanilla planifolia</name>
    <name type="common">Vanilla</name>
    <dbReference type="NCBI Taxonomy" id="51239"/>
    <lineage>
        <taxon>Eukaryota</taxon>
        <taxon>Viridiplantae</taxon>
        <taxon>Streptophyta</taxon>
        <taxon>Embryophyta</taxon>
        <taxon>Tracheophyta</taxon>
        <taxon>Spermatophyta</taxon>
        <taxon>Magnoliopsida</taxon>
        <taxon>Liliopsida</taxon>
        <taxon>Asparagales</taxon>
        <taxon>Orchidaceae</taxon>
        <taxon>Vanilloideae</taxon>
        <taxon>Vanilleae</taxon>
        <taxon>Vanilla</taxon>
    </lineage>
</organism>
<keyword evidence="2" id="KW-0694">RNA-binding</keyword>
<dbReference type="SUPFAM" id="SSF54791">
    <property type="entry name" value="Eukaryotic type KH-domain (KH-domain type I)"/>
    <property type="match status" value="4"/>
</dbReference>
<feature type="domain" description="K Homology" evidence="4">
    <location>
        <begin position="254"/>
        <end position="312"/>
    </location>
</feature>
<comment type="caution">
    <text evidence="5">The sequence shown here is derived from an EMBL/GenBank/DDBJ whole genome shotgun (WGS) entry which is preliminary data.</text>
</comment>
<proteinExistence type="predicted"/>
<dbReference type="SMART" id="SM00322">
    <property type="entry name" value="KH"/>
    <property type="match status" value="4"/>
</dbReference>
<evidence type="ECO:0000259" key="4">
    <source>
        <dbReference type="SMART" id="SM00322"/>
    </source>
</evidence>
<dbReference type="PANTHER" id="PTHR10288">
    <property type="entry name" value="KH DOMAIN CONTAINING RNA BINDING PROTEIN"/>
    <property type="match status" value="1"/>
</dbReference>
<reference evidence="5 6" key="1">
    <citation type="journal article" date="2020" name="Nat. Food">
        <title>A phased Vanilla planifolia genome enables genetic improvement of flavour and production.</title>
        <authorList>
            <person name="Hasing T."/>
            <person name="Tang H."/>
            <person name="Brym M."/>
            <person name="Khazi F."/>
            <person name="Huang T."/>
            <person name="Chambers A.H."/>
        </authorList>
    </citation>
    <scope>NUCLEOTIDE SEQUENCE [LARGE SCALE GENOMIC DNA]</scope>
    <source>
        <tissue evidence="5">Leaf</tissue>
    </source>
</reference>
<feature type="domain" description="K Homology" evidence="4">
    <location>
        <begin position="338"/>
        <end position="413"/>
    </location>
</feature>
<sequence>MDEERNYCRKRFYVQDNCTDDEASKRRNFIGQIDAQNFRSEHTVYRYLCPKGRVGYVIGRGGEFVKQIRADTGARIIIEDSSQECNERPVTISSSSRETNPFGYVKEYVCPAQDALFRVHERLFGDDHLDRNEDDGIGACRVTARLLIPSDQARCVIGRRGCSIQSIRRDTGATINIWKYEHIPVCAMNGEELLEISGDSLVVKDALFQISCILQGHPSRSHVLFSSEASFNPSGGNLVKDPVVGSNSPRDENREFTVRLVCPSVNIREVIGRGGAIINKIRQESGASIDLDCFFDEDDCLILVSAKELGINSFSPTINAATQLQPRCSMKESECGEPSFVTRILVQRTQLGGLIGKRGSIIKEIRRKTQARISIVEDSLPSIVSDDDDAMIQISGDPVSARSGLIQVIEQLKASYYSSRRLFSVETSASSYAMSRNGTDRSMYTGGSHEQQNGRNSTASDYGASLGRLPLDVREPCSALQDDGDG</sequence>
<dbReference type="Proteomes" id="UP000639772">
    <property type="component" value="Chromosome 1"/>
</dbReference>
<dbReference type="CDD" id="cd22459">
    <property type="entry name" value="KH-I_PEPPER_rpt1_like"/>
    <property type="match status" value="1"/>
</dbReference>
<dbReference type="Pfam" id="PF00013">
    <property type="entry name" value="KH_1"/>
    <property type="match status" value="4"/>
</dbReference>
<protein>
    <recommendedName>
        <fullName evidence="4">K Homology domain-containing protein</fullName>
    </recommendedName>
</protein>
<evidence type="ECO:0000313" key="5">
    <source>
        <dbReference type="EMBL" id="KAG0502298.1"/>
    </source>
</evidence>
<evidence type="ECO:0000256" key="3">
    <source>
        <dbReference type="SAM" id="MobiDB-lite"/>
    </source>
</evidence>